<feature type="transmembrane region" description="Helical" evidence="3">
    <location>
        <begin position="20"/>
        <end position="42"/>
    </location>
</feature>
<dbReference type="EMBL" id="BAUW01000004">
    <property type="protein sequence ID" value="GAE43964.1"/>
    <property type="molecule type" value="Genomic_DNA"/>
</dbReference>
<organism evidence="4 5">
    <name type="scientific">Mesobacillus boroniphilus JCM 21738</name>
    <dbReference type="NCBI Taxonomy" id="1294265"/>
    <lineage>
        <taxon>Bacteria</taxon>
        <taxon>Bacillati</taxon>
        <taxon>Bacillota</taxon>
        <taxon>Bacilli</taxon>
        <taxon>Bacillales</taxon>
        <taxon>Bacillaceae</taxon>
        <taxon>Mesobacillus</taxon>
    </lineage>
</organism>
<dbReference type="NCBIfam" id="TIGR02532">
    <property type="entry name" value="IV_pilin_GFxxxE"/>
    <property type="match status" value="1"/>
</dbReference>
<dbReference type="eggNOG" id="COG4969">
    <property type="taxonomic scope" value="Bacteria"/>
</dbReference>
<keyword evidence="5" id="KW-1185">Reference proteome</keyword>
<dbReference type="Pfam" id="PF07963">
    <property type="entry name" value="N_methyl"/>
    <property type="match status" value="1"/>
</dbReference>
<dbReference type="Proteomes" id="UP000018949">
    <property type="component" value="Unassembled WGS sequence"/>
</dbReference>
<keyword evidence="3" id="KW-0812">Transmembrane</keyword>
<dbReference type="InterPro" id="IPR045584">
    <property type="entry name" value="Pilin-like"/>
</dbReference>
<gene>
    <name evidence="4" type="ORF">JCM21738_636</name>
</gene>
<dbReference type="SUPFAM" id="SSF54523">
    <property type="entry name" value="Pili subunits"/>
    <property type="match status" value="1"/>
</dbReference>
<dbReference type="GO" id="GO:0009986">
    <property type="term" value="C:cell surface"/>
    <property type="evidence" value="ECO:0007669"/>
    <property type="project" value="UniProtKB-SubCell"/>
</dbReference>
<reference evidence="4 5" key="1">
    <citation type="submission" date="2013-12" db="EMBL/GenBank/DDBJ databases">
        <title>NBRP : Genome information of microbial organism related human and environment.</title>
        <authorList>
            <person name="Hattori M."/>
            <person name="Oshima K."/>
            <person name="Inaba H."/>
            <person name="Suda W."/>
            <person name="Sakamoto M."/>
            <person name="Iino T."/>
            <person name="Kitahara M."/>
            <person name="Oshida Y."/>
            <person name="Iida T."/>
            <person name="Kudo T."/>
            <person name="Itoh T."/>
            <person name="Ahmed I."/>
            <person name="Ohkuma M."/>
        </authorList>
    </citation>
    <scope>NUCLEOTIDE SEQUENCE [LARGE SCALE GENOMIC DNA]</scope>
    <source>
        <strain evidence="4 5">JCM 21738</strain>
    </source>
</reference>
<keyword evidence="2" id="KW-0178">Competence</keyword>
<dbReference type="Gene3D" id="3.30.700.10">
    <property type="entry name" value="Glycoprotein, Type 4 Pilin"/>
    <property type="match status" value="1"/>
</dbReference>
<keyword evidence="3" id="KW-1133">Transmembrane helix</keyword>
<evidence type="ECO:0000313" key="4">
    <source>
        <dbReference type="EMBL" id="GAE43964.1"/>
    </source>
</evidence>
<dbReference type="PROSITE" id="PS00409">
    <property type="entry name" value="PROKAR_NTER_METHYL"/>
    <property type="match status" value="1"/>
</dbReference>
<evidence type="ECO:0000256" key="3">
    <source>
        <dbReference type="SAM" id="Phobius"/>
    </source>
</evidence>
<proteinExistence type="predicted"/>
<keyword evidence="3" id="KW-0472">Membrane</keyword>
<comment type="caution">
    <text evidence="4">The sequence shown here is derived from an EMBL/GenBank/DDBJ whole genome shotgun (WGS) entry which is preliminary data.</text>
</comment>
<protein>
    <submittedName>
        <fullName evidence="4">Type IV pilin PilA</fullName>
    </submittedName>
</protein>
<accession>W4RK83</accession>
<dbReference type="InterPro" id="IPR012902">
    <property type="entry name" value="N_methyl_site"/>
</dbReference>
<evidence type="ECO:0000256" key="2">
    <source>
        <dbReference type="ARBA" id="ARBA00023287"/>
    </source>
</evidence>
<dbReference type="GO" id="GO:0030420">
    <property type="term" value="P:establishment of competence for transformation"/>
    <property type="evidence" value="ECO:0007669"/>
    <property type="project" value="UniProtKB-KW"/>
</dbReference>
<evidence type="ECO:0000256" key="1">
    <source>
        <dbReference type="ARBA" id="ARBA00004241"/>
    </source>
</evidence>
<evidence type="ECO:0000313" key="5">
    <source>
        <dbReference type="Proteomes" id="UP000018949"/>
    </source>
</evidence>
<sequence length="165" mass="17919">MLKAIKKKMKDQRGLTLVELLAVVVILGIISAIAVPSIGGLIDNSKKDAHVANAQQMVNAAKLAVTADQSLLEEGDKYLTLNYLITERYLDEIKNPDKGDYKKGNAKDILKNQPADVSYVIVNKGKVTSVKLINSKRGVHNSSNPVAISDLNRSSVNDIAAETEY</sequence>
<comment type="subcellular location">
    <subcellularLocation>
        <location evidence="1">Cell surface</location>
    </subcellularLocation>
</comment>
<name>W4RK83_9BACI</name>
<dbReference type="RefSeq" id="WP_023627131.1">
    <property type="nucleotide sequence ID" value="NZ_BAUW01000004.1"/>
</dbReference>
<dbReference type="AlphaFoldDB" id="W4RK83"/>